<dbReference type="Proteomes" id="UP000317598">
    <property type="component" value="Segment"/>
</dbReference>
<accession>A0A514DIW4</accession>
<evidence type="ECO:0000313" key="2">
    <source>
        <dbReference type="EMBL" id="QDH93561.1"/>
    </source>
</evidence>
<reference evidence="2 3" key="1">
    <citation type="submission" date="2019-05" db="EMBL/GenBank/DDBJ databases">
        <authorList>
            <person name="Hammer B.W."/>
            <person name="Akkineni S.H."/>
            <person name="Damazo I.J."/>
            <person name="Graziano A."/>
            <person name="Haggerty C.V."/>
            <person name="Harikumar N."/>
            <person name="Renninger T.L."/>
            <person name="Turner B.S."/>
            <person name="Zhang J.L."/>
            <person name="Butela K.A."/>
            <person name="Garlena R.A."/>
            <person name="Russell D.A."/>
            <person name="Pope W.H."/>
            <person name="Jacobs-Sera D."/>
            <person name="Hatfull G.F."/>
        </authorList>
    </citation>
    <scope>NUCLEOTIDE SEQUENCE [LARGE SCALE GENOMIC DNA]</scope>
</reference>
<protein>
    <submittedName>
        <fullName evidence="2">Uncharacterized protein</fullName>
    </submittedName>
</protein>
<dbReference type="RefSeq" id="YP_010002913.1">
    <property type="nucleotide sequence ID" value="NC_053249.1"/>
</dbReference>
<keyword evidence="3" id="KW-1185">Reference proteome</keyword>
<name>A0A514DIW4_9CAUD</name>
<feature type="transmembrane region" description="Helical" evidence="1">
    <location>
        <begin position="6"/>
        <end position="32"/>
    </location>
</feature>
<dbReference type="EMBL" id="MK937611">
    <property type="protein sequence ID" value="QDH93561.1"/>
    <property type="molecule type" value="Genomic_DNA"/>
</dbReference>
<dbReference type="KEGG" id="vg:63027468"/>
<keyword evidence="1" id="KW-0472">Membrane</keyword>
<gene>
    <name evidence="2" type="primary">75</name>
    <name evidence="2" type="ORF">SEA_VERITY_75</name>
</gene>
<evidence type="ECO:0000256" key="1">
    <source>
        <dbReference type="SAM" id="Phobius"/>
    </source>
</evidence>
<evidence type="ECO:0000313" key="3">
    <source>
        <dbReference type="Proteomes" id="UP000317598"/>
    </source>
</evidence>
<proteinExistence type="predicted"/>
<keyword evidence="1" id="KW-0812">Transmembrane</keyword>
<dbReference type="GeneID" id="63027468"/>
<keyword evidence="1" id="KW-1133">Transmembrane helix</keyword>
<organism evidence="2 3">
    <name type="scientific">Gordonia phage Verity</name>
    <dbReference type="NCBI Taxonomy" id="2591211"/>
    <lineage>
        <taxon>Viruses</taxon>
        <taxon>Duplodnaviria</taxon>
        <taxon>Heunggongvirae</taxon>
        <taxon>Uroviricota</taxon>
        <taxon>Caudoviricetes</taxon>
        <taxon>Stackebrandtviridae</taxon>
        <taxon>Schenleyvirinae</taxon>
        <taxon>Zitchvirus</taxon>
        <taxon>Zitchvirus verity</taxon>
    </lineage>
</organism>
<sequence>MNGDDLLELVVIGIIGANIGVLLFGLGVLVVAL</sequence>